<dbReference type="GO" id="GO:0032153">
    <property type="term" value="C:cell division site"/>
    <property type="evidence" value="ECO:0007669"/>
    <property type="project" value="UniProtKB-UniRule"/>
</dbReference>
<comment type="subcellular location">
    <subcellularLocation>
        <location evidence="9">Cell inner membrane</location>
        <topology evidence="9">Single-pass type II membrane protein</topology>
    </subcellularLocation>
    <subcellularLocation>
        <location evidence="1">Membrane</location>
    </subcellularLocation>
    <text evidence="9">Localizes to the division septum.</text>
</comment>
<evidence type="ECO:0000256" key="4">
    <source>
        <dbReference type="ARBA" id="ARBA00022618"/>
    </source>
</evidence>
<dbReference type="InterPro" id="IPR005548">
    <property type="entry name" value="Cell_div_FtsQ/DivIB_C"/>
</dbReference>
<dbReference type="GO" id="GO:0005886">
    <property type="term" value="C:plasma membrane"/>
    <property type="evidence" value="ECO:0007669"/>
    <property type="project" value="UniProtKB-SubCell"/>
</dbReference>
<evidence type="ECO:0000256" key="6">
    <source>
        <dbReference type="ARBA" id="ARBA00022989"/>
    </source>
</evidence>
<dbReference type="Pfam" id="PF08478">
    <property type="entry name" value="POTRA_1"/>
    <property type="match status" value="1"/>
</dbReference>
<evidence type="ECO:0000256" key="9">
    <source>
        <dbReference type="HAMAP-Rule" id="MF_00911"/>
    </source>
</evidence>
<feature type="region of interest" description="Disordered" evidence="10">
    <location>
        <begin position="1"/>
        <end position="44"/>
    </location>
</feature>
<evidence type="ECO:0000256" key="3">
    <source>
        <dbReference type="ARBA" id="ARBA00022519"/>
    </source>
</evidence>
<feature type="domain" description="POTRA" evidence="11">
    <location>
        <begin position="97"/>
        <end position="165"/>
    </location>
</feature>
<reference evidence="12 13" key="1">
    <citation type="submission" date="2018-12" db="EMBL/GenBank/DDBJ databases">
        <authorList>
            <person name="Yang Y."/>
        </authorList>
    </citation>
    <scope>NUCLEOTIDE SEQUENCE [LARGE SCALE GENOMIC DNA]</scope>
    <source>
        <strain evidence="12 13">GSF71</strain>
    </source>
</reference>
<dbReference type="GO" id="GO:0043093">
    <property type="term" value="P:FtsZ-dependent cytokinesis"/>
    <property type="evidence" value="ECO:0007669"/>
    <property type="project" value="UniProtKB-UniRule"/>
</dbReference>
<name>A0A3S1CJE7_9PROT</name>
<sequence>MSARLMANPQFRPTLGGRAPRDEMPAPPRAMAASAQKGNRRRAWPRWTRPAVKAALVLVPVLLLAGAAGSAWKRASLAETVAAARESVMDASGALGFTLNEILVVGRTETEREAVMEALGVRRGEPILAIDLAETKQRLEELPWVSGASVERRLPGILYISLSERQPMAIWQHDRQFTVIDRAGRPLADAVELARRGNQRIDTLPQVIGANAPQQVQSLLAALDRVPAIRPRVTSASWISDRRWNLQLDNGVTVKLPEGAGMPMALRQLAELEATGKVLDRDIVAIDLRQPERAVLQTNATAQLPGWEDESKKKPNGKKT</sequence>
<evidence type="ECO:0000256" key="7">
    <source>
        <dbReference type="ARBA" id="ARBA00023136"/>
    </source>
</evidence>
<keyword evidence="5 9" id="KW-0812">Transmembrane</keyword>
<organism evidence="12 13">
    <name type="scientific">Azospirillum doebereinerae</name>
    <dbReference type="NCBI Taxonomy" id="92933"/>
    <lineage>
        <taxon>Bacteria</taxon>
        <taxon>Pseudomonadati</taxon>
        <taxon>Pseudomonadota</taxon>
        <taxon>Alphaproteobacteria</taxon>
        <taxon>Rhodospirillales</taxon>
        <taxon>Azospirillaceae</taxon>
        <taxon>Azospirillum</taxon>
    </lineage>
</organism>
<evidence type="ECO:0000313" key="13">
    <source>
        <dbReference type="Proteomes" id="UP000280346"/>
    </source>
</evidence>
<dbReference type="PANTHER" id="PTHR35851">
    <property type="entry name" value="CELL DIVISION PROTEIN FTSQ"/>
    <property type="match status" value="1"/>
</dbReference>
<dbReference type="AlphaFoldDB" id="A0A3S1CJE7"/>
<dbReference type="InterPro" id="IPR013685">
    <property type="entry name" value="POTRA_FtsQ_type"/>
</dbReference>
<keyword evidence="4 9" id="KW-0132">Cell division</keyword>
<dbReference type="HAMAP" id="MF_00911">
    <property type="entry name" value="FtsQ_subfam"/>
    <property type="match status" value="1"/>
</dbReference>
<dbReference type="GO" id="GO:0090529">
    <property type="term" value="P:cell septum assembly"/>
    <property type="evidence" value="ECO:0007669"/>
    <property type="project" value="InterPro"/>
</dbReference>
<feature type="region of interest" description="Disordered" evidence="10">
    <location>
        <begin position="299"/>
        <end position="320"/>
    </location>
</feature>
<dbReference type="Pfam" id="PF03799">
    <property type="entry name" value="FtsQ_DivIB_C"/>
    <property type="match status" value="1"/>
</dbReference>
<evidence type="ECO:0000256" key="1">
    <source>
        <dbReference type="ARBA" id="ARBA00004370"/>
    </source>
</evidence>
<dbReference type="Proteomes" id="UP000280346">
    <property type="component" value="Unassembled WGS sequence"/>
</dbReference>
<protein>
    <recommendedName>
        <fullName evidence="9">Cell division protein FtsQ</fullName>
    </recommendedName>
</protein>
<keyword evidence="2 9" id="KW-1003">Cell membrane</keyword>
<evidence type="ECO:0000313" key="12">
    <source>
        <dbReference type="EMBL" id="RUQ75600.1"/>
    </source>
</evidence>
<dbReference type="Gene3D" id="3.10.20.310">
    <property type="entry name" value="membrane protein fhac"/>
    <property type="match status" value="1"/>
</dbReference>
<dbReference type="PANTHER" id="PTHR35851:SF1">
    <property type="entry name" value="CELL DIVISION PROTEIN FTSQ"/>
    <property type="match status" value="1"/>
</dbReference>
<keyword evidence="6 9" id="KW-1133">Transmembrane helix</keyword>
<dbReference type="OrthoDB" id="9783091at2"/>
<dbReference type="InterPro" id="IPR034746">
    <property type="entry name" value="POTRA"/>
</dbReference>
<proteinExistence type="inferred from homology"/>
<evidence type="ECO:0000256" key="10">
    <source>
        <dbReference type="SAM" id="MobiDB-lite"/>
    </source>
</evidence>
<dbReference type="InterPro" id="IPR026579">
    <property type="entry name" value="FtsQ"/>
</dbReference>
<accession>A0A3S1CJE7</accession>
<keyword evidence="13" id="KW-1185">Reference proteome</keyword>
<dbReference type="EMBL" id="RZIJ01000001">
    <property type="protein sequence ID" value="RUQ75600.1"/>
    <property type="molecule type" value="Genomic_DNA"/>
</dbReference>
<comment type="similarity">
    <text evidence="9">Belongs to the FtsQ/DivIB family. FtsQ subfamily.</text>
</comment>
<gene>
    <name evidence="9" type="primary">ftsQ</name>
    <name evidence="12" type="ORF">EJ913_00305</name>
</gene>
<dbReference type="RefSeq" id="WP_126993719.1">
    <property type="nucleotide sequence ID" value="NZ_JBNPXW010000001.1"/>
</dbReference>
<evidence type="ECO:0000256" key="5">
    <source>
        <dbReference type="ARBA" id="ARBA00022692"/>
    </source>
</evidence>
<evidence type="ECO:0000256" key="2">
    <source>
        <dbReference type="ARBA" id="ARBA00022475"/>
    </source>
</evidence>
<keyword evidence="7 9" id="KW-0472">Membrane</keyword>
<keyword evidence="8 9" id="KW-0131">Cell cycle</keyword>
<comment type="caution">
    <text evidence="12">The sequence shown here is derived from an EMBL/GenBank/DDBJ whole genome shotgun (WGS) entry which is preliminary data.</text>
</comment>
<keyword evidence="3 9" id="KW-0997">Cell inner membrane</keyword>
<comment type="function">
    <text evidence="9">Essential cell division protein.</text>
</comment>
<evidence type="ECO:0000259" key="11">
    <source>
        <dbReference type="PROSITE" id="PS51779"/>
    </source>
</evidence>
<dbReference type="PROSITE" id="PS51779">
    <property type="entry name" value="POTRA"/>
    <property type="match status" value="1"/>
</dbReference>
<evidence type="ECO:0000256" key="8">
    <source>
        <dbReference type="ARBA" id="ARBA00023306"/>
    </source>
</evidence>